<evidence type="ECO:0000313" key="3">
    <source>
        <dbReference type="Proteomes" id="UP000675881"/>
    </source>
</evidence>
<evidence type="ECO:0000313" key="2">
    <source>
        <dbReference type="EMBL" id="CAF2935504.1"/>
    </source>
</evidence>
<feature type="compositionally biased region" description="Polar residues" evidence="1">
    <location>
        <begin position="478"/>
        <end position="502"/>
    </location>
</feature>
<feature type="region of interest" description="Disordered" evidence="1">
    <location>
        <begin position="201"/>
        <end position="244"/>
    </location>
</feature>
<feature type="region of interest" description="Disordered" evidence="1">
    <location>
        <begin position="277"/>
        <end position="314"/>
    </location>
</feature>
<protein>
    <submittedName>
        <fullName evidence="2">(salmon louse) hypothetical protein</fullName>
    </submittedName>
</protein>
<dbReference type="OrthoDB" id="6363808at2759"/>
<feature type="compositionally biased region" description="Pro residues" evidence="1">
    <location>
        <begin position="464"/>
        <end position="473"/>
    </location>
</feature>
<reference evidence="2" key="1">
    <citation type="submission" date="2021-02" db="EMBL/GenBank/DDBJ databases">
        <authorList>
            <person name="Bekaert M."/>
        </authorList>
    </citation>
    <scope>NUCLEOTIDE SEQUENCE</scope>
    <source>
        <strain evidence="2">IoA-00</strain>
    </source>
</reference>
<feature type="region of interest" description="Disordered" evidence="1">
    <location>
        <begin position="612"/>
        <end position="634"/>
    </location>
</feature>
<organism evidence="2 3">
    <name type="scientific">Lepeophtheirus salmonis</name>
    <name type="common">Salmon louse</name>
    <name type="synonym">Caligus salmonis</name>
    <dbReference type="NCBI Taxonomy" id="72036"/>
    <lineage>
        <taxon>Eukaryota</taxon>
        <taxon>Metazoa</taxon>
        <taxon>Ecdysozoa</taxon>
        <taxon>Arthropoda</taxon>
        <taxon>Crustacea</taxon>
        <taxon>Multicrustacea</taxon>
        <taxon>Hexanauplia</taxon>
        <taxon>Copepoda</taxon>
        <taxon>Siphonostomatoida</taxon>
        <taxon>Caligidae</taxon>
        <taxon>Lepeophtheirus</taxon>
    </lineage>
</organism>
<feature type="compositionally biased region" description="Acidic residues" evidence="1">
    <location>
        <begin position="205"/>
        <end position="221"/>
    </location>
</feature>
<accession>A0A7R8CXV0</accession>
<keyword evidence="3" id="KW-1185">Reference proteome</keyword>
<sequence>MNVINLKARRKKSIDVSEFENIEDNDNKQQALTSNVAILAGELGTAKEESEDEFDAAFDALAKESVPEEPDEIEELANFDDPFDTSAFDEITTGVEEELEFDSLAFRRPEVIITPSELTVLPQKSRKKETTIGLHSKNLLSVHLLLTDLLSLFPHLFLKTIQLDPSQRPSVVVKAPSNDSIKSWNCAVADSLIHKSQLEAQEAALQEESEESDEDDPFDTTEYDHKVPDIPEEESEDPFDTSNIGELVPGEAEIKALGAEGKIDLLGDNENTLETKTLEPQLEEPDPFDTDFASKVLPNKGDPFDTSFVESGEPGKAEIRALEEEFIDKEEEFEVRNKRELQSLNKVIAKGSAGRARPYGNLEAKLQIKVPDIADKHQEEEEVQEETEDEIDPFDTSIVDKVIPAAKQKIEEELDPFDTSIAGEVIPELKSPEPPPSPPKQAIETQISTDTEANPFLADVAPPSNQPQQPPNPFLAETLQQVPPSSTHSQQAYYNGGSSNMAANPFATDAYSAQPQQQYYGHYGQFPQMHSYGVAQHPPPPDSNLVGAAAFGVVSHEPVHELPQKSPHELMTEIPSEPPQEYIKEIPQKPPQEFVKEIPKELPQQVIKEIAKEPPQEILGEPSQKKFNECPSRN</sequence>
<proteinExistence type="predicted"/>
<name>A0A7R8CXV0_LEPSM</name>
<feature type="region of interest" description="Disordered" evidence="1">
    <location>
        <begin position="424"/>
        <end position="509"/>
    </location>
</feature>
<dbReference type="Proteomes" id="UP000675881">
    <property type="component" value="Chromosome 5"/>
</dbReference>
<gene>
    <name evidence="2" type="ORF">LSAA_9962</name>
</gene>
<feature type="compositionally biased region" description="Polar residues" evidence="1">
    <location>
        <begin position="443"/>
        <end position="452"/>
    </location>
</feature>
<feature type="compositionally biased region" description="Acidic residues" evidence="1">
    <location>
        <begin position="230"/>
        <end position="239"/>
    </location>
</feature>
<dbReference type="EMBL" id="HG994584">
    <property type="protein sequence ID" value="CAF2935504.1"/>
    <property type="molecule type" value="Genomic_DNA"/>
</dbReference>
<evidence type="ECO:0000256" key="1">
    <source>
        <dbReference type="SAM" id="MobiDB-lite"/>
    </source>
</evidence>
<dbReference type="AlphaFoldDB" id="A0A7R8CXV0"/>